<dbReference type="GO" id="GO:0005524">
    <property type="term" value="F:ATP binding"/>
    <property type="evidence" value="ECO:0007669"/>
    <property type="project" value="InterPro"/>
</dbReference>
<evidence type="ECO:0000256" key="7">
    <source>
        <dbReference type="ARBA" id="ARBA00023136"/>
    </source>
</evidence>
<feature type="domain" description="AAA+ ATPase" evidence="8">
    <location>
        <begin position="34"/>
        <end position="229"/>
    </location>
</feature>
<evidence type="ECO:0000256" key="6">
    <source>
        <dbReference type="ARBA" id="ARBA00023065"/>
    </source>
</evidence>
<evidence type="ECO:0000256" key="2">
    <source>
        <dbReference type="ARBA" id="ARBA00022448"/>
    </source>
</evidence>
<dbReference type="InterPro" id="IPR038729">
    <property type="entry name" value="Rad50/SbcC_AAA"/>
</dbReference>
<dbReference type="InterPro" id="IPR051535">
    <property type="entry name" value="Siderophore_ABC-ATPase"/>
</dbReference>
<evidence type="ECO:0000259" key="8">
    <source>
        <dbReference type="SMART" id="SM00382"/>
    </source>
</evidence>
<keyword evidence="4" id="KW-0410">Iron transport</keyword>
<dbReference type="SUPFAM" id="SSF52540">
    <property type="entry name" value="P-loop containing nucleoside triphosphate hydrolases"/>
    <property type="match status" value="1"/>
</dbReference>
<dbReference type="Pfam" id="PF13476">
    <property type="entry name" value="AAA_23"/>
    <property type="match status" value="1"/>
</dbReference>
<keyword evidence="2" id="KW-0813">Transport</keyword>
<dbReference type="InterPro" id="IPR003959">
    <property type="entry name" value="ATPase_AAA_core"/>
</dbReference>
<dbReference type="GO" id="GO:0006302">
    <property type="term" value="P:double-strand break repair"/>
    <property type="evidence" value="ECO:0007669"/>
    <property type="project" value="InterPro"/>
</dbReference>
<protein>
    <submittedName>
        <fullName evidence="9">AAA family ATPase</fullName>
    </submittedName>
</protein>
<dbReference type="Gene3D" id="3.40.50.300">
    <property type="entry name" value="P-loop containing nucleotide triphosphate hydrolases"/>
    <property type="match status" value="2"/>
</dbReference>
<dbReference type="GO" id="GO:0005886">
    <property type="term" value="C:plasma membrane"/>
    <property type="evidence" value="ECO:0007669"/>
    <property type="project" value="UniProtKB-SubCell"/>
</dbReference>
<reference evidence="9 10" key="1">
    <citation type="submission" date="2020-07" db="EMBL/GenBank/DDBJ databases">
        <authorList>
            <person name="Feng X."/>
        </authorList>
    </citation>
    <scope>NUCLEOTIDE SEQUENCE [LARGE SCALE GENOMIC DNA]</scope>
    <source>
        <strain evidence="9 10">JCM14086</strain>
    </source>
</reference>
<name>A0A7X1E3A0_9BACT</name>
<dbReference type="Pfam" id="PF13304">
    <property type="entry name" value="AAA_21"/>
    <property type="match status" value="1"/>
</dbReference>
<dbReference type="GO" id="GO:0016887">
    <property type="term" value="F:ATP hydrolysis activity"/>
    <property type="evidence" value="ECO:0007669"/>
    <property type="project" value="InterPro"/>
</dbReference>
<dbReference type="GO" id="GO:0006826">
    <property type="term" value="P:iron ion transport"/>
    <property type="evidence" value="ECO:0007669"/>
    <property type="project" value="UniProtKB-KW"/>
</dbReference>
<organism evidence="9 10">
    <name type="scientific">Puniceicoccus vermicola</name>
    <dbReference type="NCBI Taxonomy" id="388746"/>
    <lineage>
        <taxon>Bacteria</taxon>
        <taxon>Pseudomonadati</taxon>
        <taxon>Verrucomicrobiota</taxon>
        <taxon>Opitutia</taxon>
        <taxon>Puniceicoccales</taxon>
        <taxon>Puniceicoccaceae</taxon>
        <taxon>Puniceicoccus</taxon>
    </lineage>
</organism>
<evidence type="ECO:0000256" key="3">
    <source>
        <dbReference type="ARBA" id="ARBA00022475"/>
    </source>
</evidence>
<dbReference type="InterPro" id="IPR027417">
    <property type="entry name" value="P-loop_NTPase"/>
</dbReference>
<keyword evidence="5" id="KW-0408">Iron</keyword>
<dbReference type="EMBL" id="JACHVA010000052">
    <property type="protein sequence ID" value="MBC2601265.1"/>
    <property type="molecule type" value="Genomic_DNA"/>
</dbReference>
<gene>
    <name evidence="9" type="ORF">H5P30_05700</name>
</gene>
<evidence type="ECO:0000256" key="5">
    <source>
        <dbReference type="ARBA" id="ARBA00023004"/>
    </source>
</evidence>
<dbReference type="PANTHER" id="PTHR42771:SF2">
    <property type="entry name" value="IRON(3+)-HYDROXAMATE IMPORT ATP-BINDING PROTEIN FHUC"/>
    <property type="match status" value="1"/>
</dbReference>
<evidence type="ECO:0000256" key="4">
    <source>
        <dbReference type="ARBA" id="ARBA00022496"/>
    </source>
</evidence>
<dbReference type="SMART" id="SM00382">
    <property type="entry name" value="AAA"/>
    <property type="match status" value="1"/>
</dbReference>
<evidence type="ECO:0000256" key="1">
    <source>
        <dbReference type="ARBA" id="ARBA00004202"/>
    </source>
</evidence>
<keyword evidence="6" id="KW-0406">Ion transport</keyword>
<keyword evidence="10" id="KW-1185">Reference proteome</keyword>
<comment type="caution">
    <text evidence="9">The sequence shown here is derived from an EMBL/GenBank/DDBJ whole genome shotgun (WGS) entry which is preliminary data.</text>
</comment>
<sequence length="258" mass="28807">MIFLRRVEIDRGGNAEGYPFSVPALGEWSSLEITTPVTFFVGENGSGKSTLLEAMALKAKLPPATGMPLERDATLAPVQPLATAMRLGWRPRTRYGFFLRAEDFFNFASATRRRAESMDEMADRFADDPRVRGYMFAQKQALTSRYGEDLHAVSHGEGFLKFFESRCVPGGLYLIDEPEAALSPQRQLAFLSLMKTLVEESEAQFIIASHSPILLGYPGARILSFDDGALAEASYEDLTHVTLTKSFLSDPERYFRQL</sequence>
<dbReference type="PANTHER" id="PTHR42771">
    <property type="entry name" value="IRON(3+)-HYDROXAMATE IMPORT ATP-BINDING PROTEIN FHUC"/>
    <property type="match status" value="1"/>
</dbReference>
<keyword evidence="7" id="KW-0472">Membrane</keyword>
<comment type="subcellular location">
    <subcellularLocation>
        <location evidence="1">Cell membrane</location>
        <topology evidence="1">Peripheral membrane protein</topology>
    </subcellularLocation>
</comment>
<evidence type="ECO:0000313" key="9">
    <source>
        <dbReference type="EMBL" id="MBC2601265.1"/>
    </source>
</evidence>
<accession>A0A7X1E3A0</accession>
<evidence type="ECO:0000313" key="10">
    <source>
        <dbReference type="Proteomes" id="UP000525652"/>
    </source>
</evidence>
<dbReference type="AlphaFoldDB" id="A0A7X1E3A0"/>
<dbReference type="Proteomes" id="UP000525652">
    <property type="component" value="Unassembled WGS sequence"/>
</dbReference>
<proteinExistence type="predicted"/>
<dbReference type="RefSeq" id="WP_185691986.1">
    <property type="nucleotide sequence ID" value="NZ_JACHVA010000052.1"/>
</dbReference>
<keyword evidence="3" id="KW-1003">Cell membrane</keyword>
<dbReference type="InterPro" id="IPR003593">
    <property type="entry name" value="AAA+_ATPase"/>
</dbReference>